<feature type="region of interest" description="Disordered" evidence="1">
    <location>
        <begin position="1"/>
        <end position="51"/>
    </location>
</feature>
<protein>
    <submittedName>
        <fullName evidence="2">Uncharacterized protein</fullName>
    </submittedName>
</protein>
<reference evidence="2 3" key="1">
    <citation type="journal article" date="2024" name="G3 (Bethesda)">
        <title>Genome assembly of Hibiscus sabdariffa L. provides insights into metabolisms of medicinal natural products.</title>
        <authorList>
            <person name="Kim T."/>
        </authorList>
    </citation>
    <scope>NUCLEOTIDE SEQUENCE [LARGE SCALE GENOMIC DNA]</scope>
    <source>
        <strain evidence="2">TK-2024</strain>
        <tissue evidence="2">Old leaves</tissue>
    </source>
</reference>
<organism evidence="2 3">
    <name type="scientific">Hibiscus sabdariffa</name>
    <name type="common">roselle</name>
    <dbReference type="NCBI Taxonomy" id="183260"/>
    <lineage>
        <taxon>Eukaryota</taxon>
        <taxon>Viridiplantae</taxon>
        <taxon>Streptophyta</taxon>
        <taxon>Embryophyta</taxon>
        <taxon>Tracheophyta</taxon>
        <taxon>Spermatophyta</taxon>
        <taxon>Magnoliopsida</taxon>
        <taxon>eudicotyledons</taxon>
        <taxon>Gunneridae</taxon>
        <taxon>Pentapetalae</taxon>
        <taxon>rosids</taxon>
        <taxon>malvids</taxon>
        <taxon>Malvales</taxon>
        <taxon>Malvaceae</taxon>
        <taxon>Malvoideae</taxon>
        <taxon>Hibiscus</taxon>
    </lineage>
</organism>
<proteinExistence type="predicted"/>
<gene>
    <name evidence="2" type="ORF">V6N11_048190</name>
</gene>
<name>A0ABR2ABB3_9ROSI</name>
<dbReference type="Proteomes" id="UP001396334">
    <property type="component" value="Unassembled WGS sequence"/>
</dbReference>
<evidence type="ECO:0000313" key="3">
    <source>
        <dbReference type="Proteomes" id="UP001396334"/>
    </source>
</evidence>
<keyword evidence="3" id="KW-1185">Reference proteome</keyword>
<evidence type="ECO:0000313" key="2">
    <source>
        <dbReference type="EMBL" id="KAK8490264.1"/>
    </source>
</evidence>
<comment type="caution">
    <text evidence="2">The sequence shown here is derived from an EMBL/GenBank/DDBJ whole genome shotgun (WGS) entry which is preliminary data.</text>
</comment>
<evidence type="ECO:0000256" key="1">
    <source>
        <dbReference type="SAM" id="MobiDB-lite"/>
    </source>
</evidence>
<feature type="compositionally biased region" description="Polar residues" evidence="1">
    <location>
        <begin position="34"/>
        <end position="45"/>
    </location>
</feature>
<dbReference type="EMBL" id="JBBPBN010000287">
    <property type="protein sequence ID" value="KAK8490264.1"/>
    <property type="molecule type" value="Genomic_DNA"/>
</dbReference>
<accession>A0ABR2ABB3</accession>
<sequence>MDTPQLARDDAGPDGVHLASEEGLQYHDGEVPTGVQQDTGGNANQPLMDHSLGHAREDTGVVLADDELEPGQMVSSDPVTDEGFYETTLGEEANQVSTGADQITDMVSSSEQETSQSNNLDSDNAMHCDMGATLSPQQDDVVTDGEGNMYDASFFDQRENTLPNEDYISEMSPIGRNCIPPVWNKKDVGLPVSLGPVGCFDQTQTILNESRLQEVQVNVLEDRALSDFSLTSTEVANGSSKLFGPRAGVDKMYWWASAF</sequence>